<protein>
    <submittedName>
        <fullName evidence="1">Uncharacterized protein</fullName>
    </submittedName>
</protein>
<gene>
    <name evidence="1" type="ORF">F1189_00375</name>
</gene>
<evidence type="ECO:0000313" key="2">
    <source>
        <dbReference type="Proteomes" id="UP000325255"/>
    </source>
</evidence>
<keyword evidence="2" id="KW-1185">Reference proteome</keyword>
<sequence>MTIQVAVVNGYGLAMASDRHVFRGPDARSTGQDVKIIPLRGAIPAAMMASGPFAVFGLPVSRLALRIERALAAAAEGPEQLAEAVLMALQQPLEGPPAQDEEVLAEVAEHVLARACHDGLTPGEGLQRLLAEIEAAPGCHDAEAVTARGSAAWAMALPVLAGRPKLEAVLRAAPELCGRAVTGALARDWRHAELFLTVGLCCPVTGVPTLLALRLWRGIGNRLHFASRLGGPWETAWKAGRTVIIAQGSGRAMVESMIDGLGSEHWDTLPGKSQDMLRPGMDRRWDAAHSRLSVSSPRELLAVAAGLVRGAEVIGYLTREGEGCVAGVDGLMLTPRGVESYVLEPGPALRVAA</sequence>
<reference evidence="1 2" key="1">
    <citation type="submission" date="2019-09" db="EMBL/GenBank/DDBJ databases">
        <title>Genome sequence of Rhodovastum atsumiense, a diverse member of the Acetobacteraceae family of non-sulfur purple photosynthetic bacteria.</title>
        <authorList>
            <person name="Meyer T."/>
            <person name="Kyndt J."/>
        </authorList>
    </citation>
    <scope>NUCLEOTIDE SEQUENCE [LARGE SCALE GENOMIC DNA]</scope>
    <source>
        <strain evidence="1 2">DSM 21279</strain>
    </source>
</reference>
<dbReference type="AlphaFoldDB" id="A0A5M6J1Y9"/>
<comment type="caution">
    <text evidence="1">The sequence shown here is derived from an EMBL/GenBank/DDBJ whole genome shotgun (WGS) entry which is preliminary data.</text>
</comment>
<dbReference type="Proteomes" id="UP000325255">
    <property type="component" value="Unassembled WGS sequence"/>
</dbReference>
<accession>A0A5M6J1Y9</accession>
<organism evidence="1 2">
    <name type="scientific">Rhodovastum atsumiense</name>
    <dbReference type="NCBI Taxonomy" id="504468"/>
    <lineage>
        <taxon>Bacteria</taxon>
        <taxon>Pseudomonadati</taxon>
        <taxon>Pseudomonadota</taxon>
        <taxon>Alphaproteobacteria</taxon>
        <taxon>Acetobacterales</taxon>
        <taxon>Acetobacteraceae</taxon>
        <taxon>Rhodovastum</taxon>
    </lineage>
</organism>
<name>A0A5M6J1Y9_9PROT</name>
<proteinExistence type="predicted"/>
<dbReference type="RefSeq" id="WP_150038332.1">
    <property type="nucleotide sequence ID" value="NZ_OW485601.1"/>
</dbReference>
<evidence type="ECO:0000313" key="1">
    <source>
        <dbReference type="EMBL" id="KAA5614620.1"/>
    </source>
</evidence>
<dbReference type="EMBL" id="VWPK01000001">
    <property type="protein sequence ID" value="KAA5614620.1"/>
    <property type="molecule type" value="Genomic_DNA"/>
</dbReference>